<protein>
    <submittedName>
        <fullName evidence="10">Lactose-proton symport</fullName>
    </submittedName>
</protein>
<keyword evidence="4" id="KW-0997">Cell inner membrane</keyword>
<keyword evidence="2" id="KW-0813">Transport</keyword>
<evidence type="ECO:0000256" key="6">
    <source>
        <dbReference type="ARBA" id="ARBA00022692"/>
    </source>
</evidence>
<evidence type="ECO:0000256" key="1">
    <source>
        <dbReference type="ARBA" id="ARBA00004429"/>
    </source>
</evidence>
<dbReference type="PRINTS" id="PR00174">
    <property type="entry name" value="LACYSMPORT"/>
</dbReference>
<dbReference type="SUPFAM" id="SSF103473">
    <property type="entry name" value="MFS general substrate transporter"/>
    <property type="match status" value="1"/>
</dbReference>
<accession>A0A3S4XU56</accession>
<dbReference type="NCBIfam" id="TIGR00882">
    <property type="entry name" value="2A0105"/>
    <property type="match status" value="1"/>
</dbReference>
<keyword evidence="5" id="KW-0762">Sugar transport</keyword>
<dbReference type="PANTHER" id="PTHR23522">
    <property type="entry name" value="BLL5896 PROTEIN"/>
    <property type="match status" value="1"/>
</dbReference>
<dbReference type="Proteomes" id="UP000270487">
    <property type="component" value="Chromosome"/>
</dbReference>
<comment type="subcellular location">
    <subcellularLocation>
        <location evidence="1">Cell inner membrane</location>
        <topology evidence="1">Multi-pass membrane protein</topology>
    </subcellularLocation>
</comment>
<dbReference type="InterPro" id="IPR000576">
    <property type="entry name" value="LacY/RafB_perm_fam"/>
</dbReference>
<evidence type="ECO:0000256" key="7">
    <source>
        <dbReference type="ARBA" id="ARBA00022989"/>
    </source>
</evidence>
<dbReference type="GO" id="GO:0015528">
    <property type="term" value="F:lactose:proton symporter activity"/>
    <property type="evidence" value="ECO:0007669"/>
    <property type="project" value="TreeGrafter"/>
</dbReference>
<evidence type="ECO:0000256" key="3">
    <source>
        <dbReference type="ARBA" id="ARBA00022475"/>
    </source>
</evidence>
<evidence type="ECO:0000256" key="8">
    <source>
        <dbReference type="ARBA" id="ARBA00023136"/>
    </source>
</evidence>
<feature type="transmembrane region" description="Helical" evidence="9">
    <location>
        <begin position="110"/>
        <end position="130"/>
    </location>
</feature>
<evidence type="ECO:0000313" key="10">
    <source>
        <dbReference type="EMBL" id="VEI61771.1"/>
    </source>
</evidence>
<evidence type="ECO:0000256" key="2">
    <source>
        <dbReference type="ARBA" id="ARBA00022448"/>
    </source>
</evidence>
<evidence type="ECO:0000313" key="11">
    <source>
        <dbReference type="Proteomes" id="UP000270487"/>
    </source>
</evidence>
<feature type="transmembrane region" description="Helical" evidence="9">
    <location>
        <begin position="42"/>
        <end position="60"/>
    </location>
</feature>
<dbReference type="Pfam" id="PF01306">
    <property type="entry name" value="LacY_symp"/>
    <property type="match status" value="1"/>
</dbReference>
<sequence length="238" mass="26197">MLLLILANPRENPNAIVMGKLGANQSQFNLRMVAELFRMPKMWMFILYVVGVACVYDVFDQQFANFFKTFFSSPQRGTEVFGYATTAGELANALIMFCSPWIINRIGAKNTLLLAGTIMSIRIIGSAFATTALEVIMLKMLHALEVPFLLVGSFKYITANFDTRLSATIYLIGFQFAKQGAAIFLSAFAGSLYDRMGFADTYLILGCLALGVTLISVFTLSSPDKKIQPQAKAQEATS</sequence>
<organism evidence="10 11">
    <name type="scientific">Serratia fonticola</name>
    <dbReference type="NCBI Taxonomy" id="47917"/>
    <lineage>
        <taxon>Bacteria</taxon>
        <taxon>Pseudomonadati</taxon>
        <taxon>Pseudomonadota</taxon>
        <taxon>Gammaproteobacteria</taxon>
        <taxon>Enterobacterales</taxon>
        <taxon>Yersiniaceae</taxon>
        <taxon>Serratia</taxon>
    </lineage>
</organism>
<dbReference type="EMBL" id="LR134492">
    <property type="protein sequence ID" value="VEI61771.1"/>
    <property type="molecule type" value="Genomic_DNA"/>
</dbReference>
<keyword evidence="7 9" id="KW-1133">Transmembrane helix</keyword>
<proteinExistence type="predicted"/>
<feature type="transmembrane region" description="Helical" evidence="9">
    <location>
        <begin position="136"/>
        <end position="157"/>
    </location>
</feature>
<keyword evidence="3" id="KW-1003">Cell membrane</keyword>
<feature type="transmembrane region" description="Helical" evidence="9">
    <location>
        <begin position="80"/>
        <end position="103"/>
    </location>
</feature>
<dbReference type="GO" id="GO:0005886">
    <property type="term" value="C:plasma membrane"/>
    <property type="evidence" value="ECO:0007669"/>
    <property type="project" value="UniProtKB-SubCell"/>
</dbReference>
<dbReference type="InterPro" id="IPR036259">
    <property type="entry name" value="MFS_trans_sf"/>
</dbReference>
<keyword evidence="6 9" id="KW-0812">Transmembrane</keyword>
<dbReference type="Gene3D" id="1.20.1250.20">
    <property type="entry name" value="MFS general substrate transporter like domains"/>
    <property type="match status" value="1"/>
</dbReference>
<reference evidence="10 11" key="1">
    <citation type="submission" date="2018-12" db="EMBL/GenBank/DDBJ databases">
        <authorList>
            <consortium name="Pathogen Informatics"/>
        </authorList>
    </citation>
    <scope>NUCLEOTIDE SEQUENCE [LARGE SCALE GENOMIC DNA]</scope>
    <source>
        <strain evidence="10 11">NCTC13193</strain>
    </source>
</reference>
<dbReference type="InterPro" id="IPR018457">
    <property type="entry name" value="LacY/RafB_perm_fam_CS"/>
</dbReference>
<name>A0A3S4XU56_SERFO</name>
<dbReference type="PANTHER" id="PTHR23522:SF10">
    <property type="entry name" value="3-PHENYLPROPIONIC ACID TRANSPORTER-RELATED"/>
    <property type="match status" value="1"/>
</dbReference>
<dbReference type="GO" id="GO:0030395">
    <property type="term" value="F:lactose binding"/>
    <property type="evidence" value="ECO:0007669"/>
    <property type="project" value="TreeGrafter"/>
</dbReference>
<evidence type="ECO:0000256" key="9">
    <source>
        <dbReference type="SAM" id="Phobius"/>
    </source>
</evidence>
<dbReference type="PROSITE" id="PS00897">
    <property type="entry name" value="LACY_2"/>
    <property type="match status" value="1"/>
</dbReference>
<gene>
    <name evidence="10" type="primary">lacY_1</name>
    <name evidence="10" type="ORF">NCTC13193_00021</name>
</gene>
<evidence type="ECO:0000256" key="4">
    <source>
        <dbReference type="ARBA" id="ARBA00022519"/>
    </source>
</evidence>
<evidence type="ECO:0000256" key="5">
    <source>
        <dbReference type="ARBA" id="ARBA00022597"/>
    </source>
</evidence>
<feature type="transmembrane region" description="Helical" evidence="9">
    <location>
        <begin position="201"/>
        <end position="220"/>
    </location>
</feature>
<dbReference type="AlphaFoldDB" id="A0A3S4XU56"/>
<feature type="transmembrane region" description="Helical" evidence="9">
    <location>
        <begin position="169"/>
        <end position="189"/>
    </location>
</feature>
<keyword evidence="8 9" id="KW-0472">Membrane</keyword>